<comment type="caution">
    <text evidence="1">The sequence shown here is derived from an EMBL/GenBank/DDBJ whole genome shotgun (WGS) entry which is preliminary data.</text>
</comment>
<accession>A0A917HFJ0</accession>
<reference evidence="1" key="1">
    <citation type="journal article" date="2014" name="Int. J. Syst. Evol. Microbiol.">
        <title>Complete genome sequence of Corynebacterium casei LMG S-19264T (=DSM 44701T), isolated from a smear-ripened cheese.</title>
        <authorList>
            <consortium name="US DOE Joint Genome Institute (JGI-PGF)"/>
            <person name="Walter F."/>
            <person name="Albersmeier A."/>
            <person name="Kalinowski J."/>
            <person name="Ruckert C."/>
        </authorList>
    </citation>
    <scope>NUCLEOTIDE SEQUENCE</scope>
    <source>
        <strain evidence="1">CGMCC 1.12754</strain>
    </source>
</reference>
<dbReference type="AlphaFoldDB" id="A0A917HFJ0"/>
<gene>
    <name evidence="1" type="ORF">GCM10011398_23510</name>
</gene>
<dbReference type="RefSeq" id="WP_188455578.1">
    <property type="nucleotide sequence ID" value="NZ_BMFR01000009.1"/>
</dbReference>
<sequence>MLQQRVNELKSAILNIVKDKVHVTGFMREEMLLLHLNEGSKCWSSLGLYDYQELDFSNIKSDALIIVQKDGKEINRYLYKRVYKDTIQFKDEDGKVLSLTITIRKSSYSSHYHLLTEKTSLLFDNNDDLSRFLLDKFGIDFSYKKLGGDLNEKYDSVRY</sequence>
<reference evidence="1" key="2">
    <citation type="submission" date="2020-09" db="EMBL/GenBank/DDBJ databases">
        <authorList>
            <person name="Sun Q."/>
            <person name="Zhou Y."/>
        </authorList>
    </citation>
    <scope>NUCLEOTIDE SEQUENCE</scope>
    <source>
        <strain evidence="1">CGMCC 1.12754</strain>
    </source>
</reference>
<evidence type="ECO:0000313" key="2">
    <source>
        <dbReference type="Proteomes" id="UP000622860"/>
    </source>
</evidence>
<dbReference type="EMBL" id="BMFR01000009">
    <property type="protein sequence ID" value="GGG77653.1"/>
    <property type="molecule type" value="Genomic_DNA"/>
</dbReference>
<proteinExistence type="predicted"/>
<organism evidence="1 2">
    <name type="scientific">Virgibacillus oceani</name>
    <dbReference type="NCBI Taxonomy" id="1479511"/>
    <lineage>
        <taxon>Bacteria</taxon>
        <taxon>Bacillati</taxon>
        <taxon>Bacillota</taxon>
        <taxon>Bacilli</taxon>
        <taxon>Bacillales</taxon>
        <taxon>Bacillaceae</taxon>
        <taxon>Virgibacillus</taxon>
    </lineage>
</organism>
<protein>
    <submittedName>
        <fullName evidence="1">Uncharacterized protein</fullName>
    </submittedName>
</protein>
<dbReference type="Proteomes" id="UP000622860">
    <property type="component" value="Unassembled WGS sequence"/>
</dbReference>
<name>A0A917HFJ0_9BACI</name>
<keyword evidence="2" id="KW-1185">Reference proteome</keyword>
<evidence type="ECO:0000313" key="1">
    <source>
        <dbReference type="EMBL" id="GGG77653.1"/>
    </source>
</evidence>